<proteinExistence type="predicted"/>
<accession>A0AAV2E5V6</accession>
<feature type="compositionally biased region" description="Basic and acidic residues" evidence="1">
    <location>
        <begin position="33"/>
        <end position="50"/>
    </location>
</feature>
<feature type="compositionally biased region" description="Pro residues" evidence="1">
    <location>
        <begin position="130"/>
        <end position="143"/>
    </location>
</feature>
<evidence type="ECO:0000313" key="3">
    <source>
        <dbReference type="Proteomes" id="UP001497516"/>
    </source>
</evidence>
<sequence>MRLLSCTFYPLMRPADAHFFSRHSVHLRLRPHSLEDQSHPPAPRARDKANKAPATPSHPLHKKPVHVRIVSSPAVPANRAPSTADTEPPQPSYNSPIHIDDEKAPPHRNRARVPPAPSKIEAPLTRPAARAPPPRLLHAPPSPRRWRTSLPKSHSSRPRKRLSWTG</sequence>
<protein>
    <submittedName>
        <fullName evidence="2">Uncharacterized protein</fullName>
    </submittedName>
</protein>
<evidence type="ECO:0000313" key="2">
    <source>
        <dbReference type="EMBL" id="CAL1380935.1"/>
    </source>
</evidence>
<reference evidence="2 3" key="1">
    <citation type="submission" date="2024-04" db="EMBL/GenBank/DDBJ databases">
        <authorList>
            <person name="Fracassetti M."/>
        </authorList>
    </citation>
    <scope>NUCLEOTIDE SEQUENCE [LARGE SCALE GENOMIC DNA]</scope>
</reference>
<organism evidence="2 3">
    <name type="scientific">Linum trigynum</name>
    <dbReference type="NCBI Taxonomy" id="586398"/>
    <lineage>
        <taxon>Eukaryota</taxon>
        <taxon>Viridiplantae</taxon>
        <taxon>Streptophyta</taxon>
        <taxon>Embryophyta</taxon>
        <taxon>Tracheophyta</taxon>
        <taxon>Spermatophyta</taxon>
        <taxon>Magnoliopsida</taxon>
        <taxon>eudicotyledons</taxon>
        <taxon>Gunneridae</taxon>
        <taxon>Pentapetalae</taxon>
        <taxon>rosids</taxon>
        <taxon>fabids</taxon>
        <taxon>Malpighiales</taxon>
        <taxon>Linaceae</taxon>
        <taxon>Linum</taxon>
    </lineage>
</organism>
<feature type="compositionally biased region" description="Basic residues" evidence="1">
    <location>
        <begin position="154"/>
        <end position="166"/>
    </location>
</feature>
<name>A0AAV2E5V6_9ROSI</name>
<dbReference type="AlphaFoldDB" id="A0AAV2E5V6"/>
<dbReference type="EMBL" id="OZ034817">
    <property type="protein sequence ID" value="CAL1380935.1"/>
    <property type="molecule type" value="Genomic_DNA"/>
</dbReference>
<feature type="region of interest" description="Disordered" evidence="1">
    <location>
        <begin position="33"/>
        <end position="166"/>
    </location>
</feature>
<evidence type="ECO:0000256" key="1">
    <source>
        <dbReference type="SAM" id="MobiDB-lite"/>
    </source>
</evidence>
<keyword evidence="3" id="KW-1185">Reference proteome</keyword>
<gene>
    <name evidence="2" type="ORF">LTRI10_LOCUS22349</name>
</gene>
<dbReference type="Proteomes" id="UP001497516">
    <property type="component" value="Chromosome 4"/>
</dbReference>